<gene>
    <name evidence="2" type="ORF">GCM10011505_50140</name>
</gene>
<dbReference type="Gene3D" id="1.10.10.10">
    <property type="entry name" value="Winged helix-like DNA-binding domain superfamily/Winged helix DNA-binding domain"/>
    <property type="match status" value="1"/>
</dbReference>
<reference evidence="3" key="1">
    <citation type="journal article" date="2019" name="Int. J. Syst. Evol. Microbiol.">
        <title>The Global Catalogue of Microorganisms (GCM) 10K type strain sequencing project: providing services to taxonomists for standard genome sequencing and annotation.</title>
        <authorList>
            <consortium name="The Broad Institute Genomics Platform"/>
            <consortium name="The Broad Institute Genome Sequencing Center for Infectious Disease"/>
            <person name="Wu L."/>
            <person name="Ma J."/>
        </authorList>
    </citation>
    <scope>NUCLEOTIDE SEQUENCE [LARGE SCALE GENOMIC DNA]</scope>
    <source>
        <strain evidence="3">CGMCC 1.10188</strain>
    </source>
</reference>
<dbReference type="InterPro" id="IPR000835">
    <property type="entry name" value="HTH_MarR-typ"/>
</dbReference>
<keyword evidence="3" id="KW-1185">Reference proteome</keyword>
<protein>
    <submittedName>
        <fullName evidence="2">Transcriptional regulator</fullName>
    </submittedName>
</protein>
<organism evidence="2 3">
    <name type="scientific">Tistrella bauzanensis</name>
    <dbReference type="NCBI Taxonomy" id="657419"/>
    <lineage>
        <taxon>Bacteria</taxon>
        <taxon>Pseudomonadati</taxon>
        <taxon>Pseudomonadota</taxon>
        <taxon>Alphaproteobacteria</taxon>
        <taxon>Geminicoccales</taxon>
        <taxon>Geminicoccaceae</taxon>
        <taxon>Tistrella</taxon>
    </lineage>
</organism>
<dbReference type="PANTHER" id="PTHR33164">
    <property type="entry name" value="TRANSCRIPTIONAL REGULATOR, MARR FAMILY"/>
    <property type="match status" value="1"/>
</dbReference>
<accession>A0ABQ1JBY4</accession>
<dbReference type="RefSeq" id="WP_188583169.1">
    <property type="nucleotide sequence ID" value="NZ_BMDZ01000140.1"/>
</dbReference>
<evidence type="ECO:0000259" key="1">
    <source>
        <dbReference type="PROSITE" id="PS50995"/>
    </source>
</evidence>
<dbReference type="PANTHER" id="PTHR33164:SF44">
    <property type="entry name" value="TRANSCRIPTIONAL REGULATORY PROTEIN"/>
    <property type="match status" value="1"/>
</dbReference>
<dbReference type="Pfam" id="PF12802">
    <property type="entry name" value="MarR_2"/>
    <property type="match status" value="1"/>
</dbReference>
<comment type="caution">
    <text evidence="2">The sequence shown here is derived from an EMBL/GenBank/DDBJ whole genome shotgun (WGS) entry which is preliminary data.</text>
</comment>
<dbReference type="SUPFAM" id="SSF46785">
    <property type="entry name" value="Winged helix' DNA-binding domain"/>
    <property type="match status" value="1"/>
</dbReference>
<dbReference type="Proteomes" id="UP000603352">
    <property type="component" value="Unassembled WGS sequence"/>
</dbReference>
<dbReference type="InterPro" id="IPR036390">
    <property type="entry name" value="WH_DNA-bd_sf"/>
</dbReference>
<dbReference type="SMART" id="SM00347">
    <property type="entry name" value="HTH_MARR"/>
    <property type="match status" value="1"/>
</dbReference>
<name>A0ABQ1JBY4_9PROT</name>
<dbReference type="InterPro" id="IPR036388">
    <property type="entry name" value="WH-like_DNA-bd_sf"/>
</dbReference>
<dbReference type="EMBL" id="BMDZ01000140">
    <property type="protein sequence ID" value="GGB63547.1"/>
    <property type="molecule type" value="Genomic_DNA"/>
</dbReference>
<evidence type="ECO:0000313" key="3">
    <source>
        <dbReference type="Proteomes" id="UP000603352"/>
    </source>
</evidence>
<sequence>MTTDHLPRSVDLDDLTALHPLDDALALMYYGWRGMTREADAYLATLGLSRVHHRILYTIARRDGLTVGDLLAVLRITKQALHRPMKHLRDGGLITTSRDPAHHRYKRLHLTAMGQSVEDQASGHERRRMEQAFADAGPAARDAWAAVMASLGRYA</sequence>
<dbReference type="PROSITE" id="PS50995">
    <property type="entry name" value="HTH_MARR_2"/>
    <property type="match status" value="1"/>
</dbReference>
<evidence type="ECO:0000313" key="2">
    <source>
        <dbReference type="EMBL" id="GGB63547.1"/>
    </source>
</evidence>
<feature type="domain" description="HTH marR-type" evidence="1">
    <location>
        <begin position="21"/>
        <end position="155"/>
    </location>
</feature>
<proteinExistence type="predicted"/>
<dbReference type="InterPro" id="IPR039422">
    <property type="entry name" value="MarR/SlyA-like"/>
</dbReference>